<dbReference type="EMBL" id="JARJLG010000002">
    <property type="protein sequence ID" value="KAJ7783685.1"/>
    <property type="molecule type" value="Genomic_DNA"/>
</dbReference>
<feature type="region of interest" description="Disordered" evidence="4">
    <location>
        <begin position="91"/>
        <end position="169"/>
    </location>
</feature>
<dbReference type="Proteomes" id="UP001215280">
    <property type="component" value="Unassembled WGS sequence"/>
</dbReference>
<evidence type="ECO:0000256" key="3">
    <source>
        <dbReference type="ARBA" id="ARBA00023274"/>
    </source>
</evidence>
<dbReference type="HAMAP" id="MF_00385">
    <property type="entry name" value="Ribosomal_bS16"/>
    <property type="match status" value="1"/>
</dbReference>
<keyword evidence="6" id="KW-1185">Reference proteome</keyword>
<name>A0AAD7KE29_9AGAR</name>
<proteinExistence type="inferred from homology"/>
<evidence type="ECO:0000313" key="5">
    <source>
        <dbReference type="EMBL" id="KAJ7783685.1"/>
    </source>
</evidence>
<dbReference type="GO" id="GO:0032543">
    <property type="term" value="P:mitochondrial translation"/>
    <property type="evidence" value="ECO:0007669"/>
    <property type="project" value="TreeGrafter"/>
</dbReference>
<evidence type="ECO:0000313" key="6">
    <source>
        <dbReference type="Proteomes" id="UP001215280"/>
    </source>
</evidence>
<dbReference type="PANTHER" id="PTHR12919">
    <property type="entry name" value="30S RIBOSOMAL PROTEIN S16"/>
    <property type="match status" value="1"/>
</dbReference>
<keyword evidence="2 5" id="KW-0689">Ribosomal protein</keyword>
<evidence type="ECO:0000256" key="2">
    <source>
        <dbReference type="ARBA" id="ARBA00022980"/>
    </source>
</evidence>
<dbReference type="Pfam" id="PF00886">
    <property type="entry name" value="Ribosomal_S16"/>
    <property type="match status" value="1"/>
</dbReference>
<protein>
    <submittedName>
        <fullName evidence="5">Ribosomal protein S16 domain-containing protein</fullName>
    </submittedName>
</protein>
<feature type="compositionally biased region" description="Low complexity" evidence="4">
    <location>
        <begin position="118"/>
        <end position="169"/>
    </location>
</feature>
<accession>A0AAD7KE29</accession>
<evidence type="ECO:0000256" key="1">
    <source>
        <dbReference type="ARBA" id="ARBA00006668"/>
    </source>
</evidence>
<dbReference type="PANTHER" id="PTHR12919:SF20">
    <property type="entry name" value="SMALL RIBOSOMAL SUBUNIT PROTEIN BS16M"/>
    <property type="match status" value="1"/>
</dbReference>
<reference evidence="5" key="1">
    <citation type="submission" date="2023-03" db="EMBL/GenBank/DDBJ databases">
        <title>Massive genome expansion in bonnet fungi (Mycena s.s.) driven by repeated elements and novel gene families across ecological guilds.</title>
        <authorList>
            <consortium name="Lawrence Berkeley National Laboratory"/>
            <person name="Harder C.B."/>
            <person name="Miyauchi S."/>
            <person name="Viragh M."/>
            <person name="Kuo A."/>
            <person name="Thoen E."/>
            <person name="Andreopoulos B."/>
            <person name="Lu D."/>
            <person name="Skrede I."/>
            <person name="Drula E."/>
            <person name="Henrissat B."/>
            <person name="Morin E."/>
            <person name="Kohler A."/>
            <person name="Barry K."/>
            <person name="LaButti K."/>
            <person name="Morin E."/>
            <person name="Salamov A."/>
            <person name="Lipzen A."/>
            <person name="Mereny Z."/>
            <person name="Hegedus B."/>
            <person name="Baldrian P."/>
            <person name="Stursova M."/>
            <person name="Weitz H."/>
            <person name="Taylor A."/>
            <person name="Grigoriev I.V."/>
            <person name="Nagy L.G."/>
            <person name="Martin F."/>
            <person name="Kauserud H."/>
        </authorList>
    </citation>
    <scope>NUCLEOTIDE SEQUENCE</scope>
    <source>
        <strain evidence="5">CBHHK188m</strain>
    </source>
</reference>
<evidence type="ECO:0000256" key="4">
    <source>
        <dbReference type="SAM" id="MobiDB-lite"/>
    </source>
</evidence>
<keyword evidence="3" id="KW-0687">Ribonucleoprotein</keyword>
<organism evidence="5 6">
    <name type="scientific">Mycena maculata</name>
    <dbReference type="NCBI Taxonomy" id="230809"/>
    <lineage>
        <taxon>Eukaryota</taxon>
        <taxon>Fungi</taxon>
        <taxon>Dikarya</taxon>
        <taxon>Basidiomycota</taxon>
        <taxon>Agaricomycotina</taxon>
        <taxon>Agaricomycetes</taxon>
        <taxon>Agaricomycetidae</taxon>
        <taxon>Agaricales</taxon>
        <taxon>Marasmiineae</taxon>
        <taxon>Mycenaceae</taxon>
        <taxon>Mycena</taxon>
    </lineage>
</organism>
<dbReference type="AlphaFoldDB" id="A0AAD7KE29"/>
<dbReference type="SUPFAM" id="SSF54565">
    <property type="entry name" value="Ribosomal protein S16"/>
    <property type="match status" value="1"/>
</dbReference>
<gene>
    <name evidence="5" type="ORF">DFH07DRAFT_935260</name>
</gene>
<dbReference type="InterPro" id="IPR000307">
    <property type="entry name" value="Ribosomal_bS16"/>
</dbReference>
<dbReference type="Gene3D" id="3.30.1320.10">
    <property type="match status" value="1"/>
</dbReference>
<comment type="similarity">
    <text evidence="1">Belongs to the bacterial ribosomal protein bS16 family.</text>
</comment>
<comment type="caution">
    <text evidence="5">The sequence shown here is derived from an EMBL/GenBank/DDBJ whole genome shotgun (WGS) entry which is preliminary data.</text>
</comment>
<sequence length="169" mass="18389">MPIRLRLAMHGRAHKRIFHLVAINQRARRDAKPAEVLGVYNPHVPPGGDHKTIEWSVDRIRYWLHVGAVPSKSVVKLLELGNILQPGSIYHPQPGNTVPREEPEPPALLSKIRERLQASAAETMPAAEETTPTTEEAAPAVTEETTPAAAEWSTPSSTAEESTSASTAS</sequence>
<dbReference type="NCBIfam" id="TIGR00002">
    <property type="entry name" value="S16"/>
    <property type="match status" value="1"/>
</dbReference>
<dbReference type="GO" id="GO:0003735">
    <property type="term" value="F:structural constituent of ribosome"/>
    <property type="evidence" value="ECO:0007669"/>
    <property type="project" value="InterPro"/>
</dbReference>
<dbReference type="GO" id="GO:0005763">
    <property type="term" value="C:mitochondrial small ribosomal subunit"/>
    <property type="evidence" value="ECO:0007669"/>
    <property type="project" value="TreeGrafter"/>
</dbReference>
<dbReference type="InterPro" id="IPR023803">
    <property type="entry name" value="Ribosomal_bS16_dom_sf"/>
</dbReference>